<evidence type="ECO:0000313" key="2">
    <source>
        <dbReference type="Proteomes" id="UP000887226"/>
    </source>
</evidence>
<dbReference type="Proteomes" id="UP000887226">
    <property type="component" value="Unassembled WGS sequence"/>
</dbReference>
<gene>
    <name evidence="1" type="ORF">BJ878DRAFT_535069</name>
</gene>
<evidence type="ECO:0000313" key="1">
    <source>
        <dbReference type="EMBL" id="KAG9243678.1"/>
    </source>
</evidence>
<name>A0A9P7Z2F7_9HELO</name>
<keyword evidence="2" id="KW-1185">Reference proteome</keyword>
<protein>
    <submittedName>
        <fullName evidence="1">Uncharacterized protein</fullName>
    </submittedName>
</protein>
<accession>A0A9P7Z2F7</accession>
<proteinExistence type="predicted"/>
<dbReference type="AlphaFoldDB" id="A0A9P7Z2F7"/>
<dbReference type="EMBL" id="MU253959">
    <property type="protein sequence ID" value="KAG9243678.1"/>
    <property type="molecule type" value="Genomic_DNA"/>
</dbReference>
<organism evidence="1 2">
    <name type="scientific">Calycina marina</name>
    <dbReference type="NCBI Taxonomy" id="1763456"/>
    <lineage>
        <taxon>Eukaryota</taxon>
        <taxon>Fungi</taxon>
        <taxon>Dikarya</taxon>
        <taxon>Ascomycota</taxon>
        <taxon>Pezizomycotina</taxon>
        <taxon>Leotiomycetes</taxon>
        <taxon>Helotiales</taxon>
        <taxon>Pezizellaceae</taxon>
        <taxon>Calycina</taxon>
    </lineage>
</organism>
<dbReference type="OrthoDB" id="3547251at2759"/>
<reference evidence="1" key="1">
    <citation type="journal article" date="2021" name="IMA Fungus">
        <title>Genomic characterization of three marine fungi, including Emericellopsis atlantica sp. nov. with signatures of a generalist lifestyle and marine biomass degradation.</title>
        <authorList>
            <person name="Hagestad O.C."/>
            <person name="Hou L."/>
            <person name="Andersen J.H."/>
            <person name="Hansen E.H."/>
            <person name="Altermark B."/>
            <person name="Li C."/>
            <person name="Kuhnert E."/>
            <person name="Cox R.J."/>
            <person name="Crous P.W."/>
            <person name="Spatafora J.W."/>
            <person name="Lail K."/>
            <person name="Amirebrahimi M."/>
            <person name="Lipzen A."/>
            <person name="Pangilinan J."/>
            <person name="Andreopoulos W."/>
            <person name="Hayes R.D."/>
            <person name="Ng V."/>
            <person name="Grigoriev I.V."/>
            <person name="Jackson S.A."/>
            <person name="Sutton T.D.S."/>
            <person name="Dobson A.D.W."/>
            <person name="Rama T."/>
        </authorList>
    </citation>
    <scope>NUCLEOTIDE SEQUENCE</scope>
    <source>
        <strain evidence="1">TRa3180A</strain>
    </source>
</reference>
<comment type="caution">
    <text evidence="1">The sequence shown here is derived from an EMBL/GenBank/DDBJ whole genome shotgun (WGS) entry which is preliminary data.</text>
</comment>
<sequence length="424" mass="47317">MLDILRFEDAVDVMTSVLLKVAKIRIQVGRSGFQIINIGTTTNTAEIQKYTENDLAKKTFKKAIERIMKSGAGSVGIGLQKAWEEAFYWDIIKRHAETIDPLSLVTGRGPAGGCTLQEKAAAAEFIALVGIGTCDENQRRCRQWWKDLCDMKNAGVVTILLYRDAKFNKYCKSFPKRKHSPRELIDIIVSWEKVYSGYIRQIELRALEQAKGNLSGRLDLLHASIAEILSIPESAWDNGSNTWYSDEEEASYKLTSSCIATSTESNPKRLTEDTYIGSGTNKSFFVSIRPGAEKLVSVFPIVPVFPGDLLGIFSGKIRFSEHCNVAQAFEGPIPNLWLDYSQVTGTLNQMQVIHSGGAANVCLEWEGVNENVEAGPCKSWRVLVLAIRKIMPFEPLIRAAPSEKQFALHQSIDYARRGFLEEPL</sequence>